<feature type="transmembrane region" description="Helical" evidence="1">
    <location>
        <begin position="196"/>
        <end position="219"/>
    </location>
</feature>
<keyword evidence="1" id="KW-0812">Transmembrane</keyword>
<feature type="transmembrane region" description="Helical" evidence="1">
    <location>
        <begin position="12"/>
        <end position="32"/>
    </location>
</feature>
<reference evidence="2" key="2">
    <citation type="journal article" date="2021" name="PeerJ">
        <title>Extensive microbial diversity within the chicken gut microbiome revealed by metagenomics and culture.</title>
        <authorList>
            <person name="Gilroy R."/>
            <person name="Ravi A."/>
            <person name="Getino M."/>
            <person name="Pursley I."/>
            <person name="Horton D.L."/>
            <person name="Alikhan N.F."/>
            <person name="Baker D."/>
            <person name="Gharbi K."/>
            <person name="Hall N."/>
            <person name="Watson M."/>
            <person name="Adriaenssens E.M."/>
            <person name="Foster-Nyarko E."/>
            <person name="Jarju S."/>
            <person name="Secka A."/>
            <person name="Antonio M."/>
            <person name="Oren A."/>
            <person name="Chaudhuri R.R."/>
            <person name="La Ragione R."/>
            <person name="Hildebrand F."/>
            <person name="Pallen M.J."/>
        </authorList>
    </citation>
    <scope>NUCLEOTIDE SEQUENCE</scope>
    <source>
        <strain evidence="2">ChiHjej13B12-12457</strain>
    </source>
</reference>
<feature type="transmembrane region" description="Helical" evidence="1">
    <location>
        <begin position="254"/>
        <end position="274"/>
    </location>
</feature>
<evidence type="ECO:0000313" key="3">
    <source>
        <dbReference type="Proteomes" id="UP000886744"/>
    </source>
</evidence>
<dbReference type="AlphaFoldDB" id="A0A9D1E2P5"/>
<keyword evidence="1" id="KW-1133">Transmembrane helix</keyword>
<dbReference type="PANTHER" id="PTHR34219:SF3">
    <property type="entry name" value="BLL7967 PROTEIN"/>
    <property type="match status" value="1"/>
</dbReference>
<dbReference type="EMBL" id="DVHI01000099">
    <property type="protein sequence ID" value="HIR63463.1"/>
    <property type="molecule type" value="Genomic_DNA"/>
</dbReference>
<organism evidence="2 3">
    <name type="scientific">Candidatus Coprenecus avistercoris</name>
    <dbReference type="NCBI Taxonomy" id="2840730"/>
    <lineage>
        <taxon>Bacteria</taxon>
        <taxon>Pseudomonadati</taxon>
        <taxon>Bacteroidota</taxon>
        <taxon>Bacteroidia</taxon>
        <taxon>Bacteroidales</taxon>
        <taxon>Rikenellaceae</taxon>
        <taxon>Rikenellaceae incertae sedis</taxon>
        <taxon>Candidatus Coprenecus</taxon>
    </lineage>
</organism>
<gene>
    <name evidence="2" type="ORF">IAC94_08095</name>
</gene>
<evidence type="ECO:0000313" key="2">
    <source>
        <dbReference type="EMBL" id="HIR63463.1"/>
    </source>
</evidence>
<reference evidence="2" key="1">
    <citation type="submission" date="2020-10" db="EMBL/GenBank/DDBJ databases">
        <authorList>
            <person name="Gilroy R."/>
        </authorList>
    </citation>
    <scope>NUCLEOTIDE SEQUENCE</scope>
    <source>
        <strain evidence="2">ChiHjej13B12-12457</strain>
    </source>
</reference>
<dbReference type="InterPro" id="IPR005625">
    <property type="entry name" value="PepSY-ass_TM"/>
</dbReference>
<dbReference type="Proteomes" id="UP000886744">
    <property type="component" value="Unassembled WGS sequence"/>
</dbReference>
<name>A0A9D1E2P5_9BACT</name>
<sequence length="298" mass="33547">MRKLFRNIHLWLSLPLGLIISVICLSGASLVFERDITHALQRELYNVTPPSEGAEQLAPSELEAAVLTWAADSLTLNTVRLQDNPRKAALATFRETGKRQLCVDPYTGEVKGWAKSYEFFRTMRLLHRWLLDPPASKGEKSVGKVIVGVTTLTMTVILISGMIIWIPKNRKALKNRLSVSCTMGWKRFLYDSHVSIGFYCTLLLLLMALTGLTWSFGWYREAAYSLTGDMEPQAARRLFYSLHTGSWGGIVTKILYFIAALLGGLLPLSGYWLWWKRIRRKAASTGKAESQSQSTSKV</sequence>
<protein>
    <submittedName>
        <fullName evidence="2">PepSY domain-containing protein</fullName>
    </submittedName>
</protein>
<comment type="caution">
    <text evidence="2">The sequence shown here is derived from an EMBL/GenBank/DDBJ whole genome shotgun (WGS) entry which is preliminary data.</text>
</comment>
<dbReference type="Pfam" id="PF03929">
    <property type="entry name" value="PepSY_TM"/>
    <property type="match status" value="2"/>
</dbReference>
<feature type="transmembrane region" description="Helical" evidence="1">
    <location>
        <begin position="145"/>
        <end position="166"/>
    </location>
</feature>
<dbReference type="PANTHER" id="PTHR34219">
    <property type="entry name" value="IRON-REGULATED INNER MEMBRANE PROTEIN-RELATED"/>
    <property type="match status" value="1"/>
</dbReference>
<proteinExistence type="predicted"/>
<evidence type="ECO:0000256" key="1">
    <source>
        <dbReference type="SAM" id="Phobius"/>
    </source>
</evidence>
<keyword evidence="1" id="KW-0472">Membrane</keyword>
<accession>A0A9D1E2P5</accession>